<name>A0ABV6WUL6_9ACTN</name>
<comment type="caution">
    <text evidence="1">The sequence shown here is derived from an EMBL/GenBank/DDBJ whole genome shotgun (WGS) entry which is preliminary data.</text>
</comment>
<dbReference type="Proteomes" id="UP001592530">
    <property type="component" value="Unassembled WGS sequence"/>
</dbReference>
<dbReference type="RefSeq" id="WP_380548342.1">
    <property type="nucleotide sequence ID" value="NZ_JBHEZY010000001.1"/>
</dbReference>
<gene>
    <name evidence="1" type="ORF">ACEZDB_02975</name>
</gene>
<dbReference type="EMBL" id="JBHEZY010000001">
    <property type="protein sequence ID" value="MFC1429617.1"/>
    <property type="molecule type" value="Genomic_DNA"/>
</dbReference>
<reference evidence="1 2" key="1">
    <citation type="submission" date="2024-09" db="EMBL/GenBank/DDBJ databases">
        <authorList>
            <person name="Lee S.D."/>
        </authorList>
    </citation>
    <scope>NUCLEOTIDE SEQUENCE [LARGE SCALE GENOMIC DNA]</scope>
    <source>
        <strain evidence="1 2">N1-3</strain>
    </source>
</reference>
<organism evidence="1 2">
    <name type="scientific">Streptacidiphilus alkalitolerans</name>
    <dbReference type="NCBI Taxonomy" id="3342712"/>
    <lineage>
        <taxon>Bacteria</taxon>
        <taxon>Bacillati</taxon>
        <taxon>Actinomycetota</taxon>
        <taxon>Actinomycetes</taxon>
        <taxon>Kitasatosporales</taxon>
        <taxon>Streptomycetaceae</taxon>
        <taxon>Streptacidiphilus</taxon>
    </lineage>
</organism>
<proteinExistence type="predicted"/>
<sequence length="49" mass="5536">MERTIVGSVGTVKLGRLAPDTRFLLWSTEKTVQLLSHAFDLYKKRCTAP</sequence>
<evidence type="ECO:0000313" key="2">
    <source>
        <dbReference type="Proteomes" id="UP001592530"/>
    </source>
</evidence>
<protein>
    <submittedName>
        <fullName evidence="1">Uncharacterized protein</fullName>
    </submittedName>
</protein>
<evidence type="ECO:0000313" key="1">
    <source>
        <dbReference type="EMBL" id="MFC1429617.1"/>
    </source>
</evidence>
<accession>A0ABV6WUL6</accession>